<dbReference type="GeneID" id="31355787"/>
<dbReference type="Proteomes" id="UP000001396">
    <property type="component" value="Unassembled WGS sequence"/>
</dbReference>
<dbReference type="InParanoid" id="D3AVY7"/>
<gene>
    <name evidence="1" type="ORF">PPL_00253</name>
</gene>
<evidence type="ECO:0000313" key="1">
    <source>
        <dbReference type="EMBL" id="EFA86460.1"/>
    </source>
</evidence>
<dbReference type="RefSeq" id="XP_020438565.1">
    <property type="nucleotide sequence ID" value="XM_020571291.1"/>
</dbReference>
<evidence type="ECO:0000313" key="2">
    <source>
        <dbReference type="Proteomes" id="UP000001396"/>
    </source>
</evidence>
<reference evidence="1 2" key="1">
    <citation type="journal article" date="2011" name="Genome Res.">
        <title>Phylogeny-wide analysis of social amoeba genomes highlights ancient origins for complex intercellular communication.</title>
        <authorList>
            <person name="Heidel A.J."/>
            <person name="Lawal H.M."/>
            <person name="Felder M."/>
            <person name="Schilde C."/>
            <person name="Helps N.R."/>
            <person name="Tunggal B."/>
            <person name="Rivero F."/>
            <person name="John U."/>
            <person name="Schleicher M."/>
            <person name="Eichinger L."/>
            <person name="Platzer M."/>
            <person name="Noegel A.A."/>
            <person name="Schaap P."/>
            <person name="Gloeckner G."/>
        </authorList>
    </citation>
    <scope>NUCLEOTIDE SEQUENCE [LARGE SCALE GENOMIC DNA]</scope>
    <source>
        <strain evidence="2">ATCC 26659 / Pp 5 / PN500</strain>
    </source>
</reference>
<dbReference type="AlphaFoldDB" id="D3AVY7"/>
<sequence length="627" mass="72503">MYEDNKENFDEESQLVSKSLVFDDRNSLSNFIRIYTLYRRFINWVDDEDVDNDYMRSKCVKFFVDFYVDKYIHYTDNNGYTKFIVEVFYERSLNVFNHMMKFKCATYRPVIKDIYNRIINDKRFKEWFNKLNQSDIDQLKHRIDTYFRICYFGEIESISNFNYEYLYKLANENDNEVNNSNSNIINDNNQLSSLTISLTDQQHQLSDIILEMIISFTLNVKHTHCTDRYHFNETLQTPLYGSEIVTLSLVSKRFFKIISKHLDKNYYLWSNYFNAGNEFCLIKQSPLFFDYDSIKYLRYDRGIKYVDNLLSRVETFFIQSDEKDSTLESNGSKAYLYDYAEANGMQYRKISRFNYLDYKLIPKVKQLTNCRFKLTPIDNILNGIKKISWNEKDEQVYQYLVNLNVVYAEAEEGEWIQNEEQIVQRLSTEELREERWDLKAKIMQEKIKTFRIMLSIMKSKNLLPKSVSKLALTGEPEAGIAIDSIFGLGIWEWLFGGGRGETTFDENGFSGGFRAPGHGGGLLSGIWGASNPYAQSTSQLAAYTAITTPQTIATIATLTGVYTIRPTLNPTQVATIFAPTNPGTINGIDSRTAAPTASPIGGTGTRTFNGVGGIQLGSPILDAGQQY</sequence>
<proteinExistence type="predicted"/>
<keyword evidence="2" id="KW-1185">Reference proteome</keyword>
<dbReference type="PANTHER" id="PTHR39532">
    <property type="entry name" value="F-BOX DOMAIN-CONTAINING PROTEIN-RELATED"/>
    <property type="match status" value="1"/>
</dbReference>
<dbReference type="EMBL" id="ADBJ01000002">
    <property type="protein sequence ID" value="EFA86460.1"/>
    <property type="molecule type" value="Genomic_DNA"/>
</dbReference>
<protein>
    <submittedName>
        <fullName evidence="1">Uncharacterized protein</fullName>
    </submittedName>
</protein>
<organism evidence="1 2">
    <name type="scientific">Heterostelium pallidum (strain ATCC 26659 / Pp 5 / PN500)</name>
    <name type="common">Cellular slime mold</name>
    <name type="synonym">Polysphondylium pallidum</name>
    <dbReference type="NCBI Taxonomy" id="670386"/>
    <lineage>
        <taxon>Eukaryota</taxon>
        <taxon>Amoebozoa</taxon>
        <taxon>Evosea</taxon>
        <taxon>Eumycetozoa</taxon>
        <taxon>Dictyostelia</taxon>
        <taxon>Acytosteliales</taxon>
        <taxon>Acytosteliaceae</taxon>
        <taxon>Heterostelium</taxon>
    </lineage>
</organism>
<accession>D3AVY7</accession>
<comment type="caution">
    <text evidence="1">The sequence shown here is derived from an EMBL/GenBank/DDBJ whole genome shotgun (WGS) entry which is preliminary data.</text>
</comment>
<name>D3AVY7_HETP5</name>